<proteinExistence type="predicted"/>
<feature type="compositionally biased region" description="Basic residues" evidence="1">
    <location>
        <begin position="441"/>
        <end position="450"/>
    </location>
</feature>
<comment type="caution">
    <text evidence="3">The sequence shown here is derived from an EMBL/GenBank/DDBJ whole genome shotgun (WGS) entry which is preliminary data.</text>
</comment>
<feature type="region of interest" description="Disordered" evidence="1">
    <location>
        <begin position="420"/>
        <end position="450"/>
    </location>
</feature>
<name>A0ABQ6IA42_9MICO</name>
<evidence type="ECO:0000259" key="2">
    <source>
        <dbReference type="Pfam" id="PF07532"/>
    </source>
</evidence>
<dbReference type="InterPro" id="IPR011081">
    <property type="entry name" value="Big_4"/>
</dbReference>
<sequence length="450" mass="47148">MHDYNDVELTAKGGATLLAYDRVPTSEAEANNADIALSLHLALDGVPLFDNYGVCFAGVAQTPGPDGTFDPDLRGLSDPHLIALTEGGYGLVATRTARGGGDDGTRASSVLLWRSEDLIDYTELGLLDLGVTHGVNGPAIAVTGAGYVMRWHDDLGEPWHATLGAFAADATVGEAVRADVPMRGEIEPGDAVALAVPAFRSGNVIEVSPATAHALRLRFGPVTNTGAAVTPVAVPVGAPLAASDLPVRVDLEYSDGSAGSLAVTWDAASVGAVDTSRPGEHRVTGRVRQAVYPTPFADERADPSIVPFRFRGHDVFLMIATKDLNLDPIANDGGPIGMPIRMAATIADLADANGGAALERDILVAGDLDADGRPMTGCFWAPEIHVVGGELSILFMPSYDGEDGRTDMWTGRASIIQLRRDADGEHLDPTDPASLDDGPPRHARRRFGAQ</sequence>
<feature type="domain" description="Bacterial Ig-like" evidence="2">
    <location>
        <begin position="243"/>
        <end position="288"/>
    </location>
</feature>
<gene>
    <name evidence="3" type="ORF">GCM10025876_05300</name>
</gene>
<keyword evidence="4" id="KW-1185">Reference proteome</keyword>
<feature type="compositionally biased region" description="Basic and acidic residues" evidence="1">
    <location>
        <begin position="420"/>
        <end position="429"/>
    </location>
</feature>
<dbReference type="Pfam" id="PF07532">
    <property type="entry name" value="Big_4"/>
    <property type="match status" value="1"/>
</dbReference>
<accession>A0ABQ6IA42</accession>
<organism evidence="3 4">
    <name type="scientific">Demequina litorisediminis</name>
    <dbReference type="NCBI Taxonomy" id="1849022"/>
    <lineage>
        <taxon>Bacteria</taxon>
        <taxon>Bacillati</taxon>
        <taxon>Actinomycetota</taxon>
        <taxon>Actinomycetes</taxon>
        <taxon>Micrococcales</taxon>
        <taxon>Demequinaceae</taxon>
        <taxon>Demequina</taxon>
    </lineage>
</organism>
<dbReference type="EMBL" id="BSUN01000001">
    <property type="protein sequence ID" value="GMA34326.1"/>
    <property type="molecule type" value="Genomic_DNA"/>
</dbReference>
<dbReference type="Gene3D" id="2.115.10.20">
    <property type="entry name" value="Glycosyl hydrolase domain, family 43"/>
    <property type="match status" value="1"/>
</dbReference>
<evidence type="ECO:0000256" key="1">
    <source>
        <dbReference type="SAM" id="MobiDB-lite"/>
    </source>
</evidence>
<evidence type="ECO:0000313" key="4">
    <source>
        <dbReference type="Proteomes" id="UP001157125"/>
    </source>
</evidence>
<reference evidence="4" key="1">
    <citation type="journal article" date="2019" name="Int. J. Syst. Evol. Microbiol.">
        <title>The Global Catalogue of Microorganisms (GCM) 10K type strain sequencing project: providing services to taxonomists for standard genome sequencing and annotation.</title>
        <authorList>
            <consortium name="The Broad Institute Genomics Platform"/>
            <consortium name="The Broad Institute Genome Sequencing Center for Infectious Disease"/>
            <person name="Wu L."/>
            <person name="Ma J."/>
        </authorList>
    </citation>
    <scope>NUCLEOTIDE SEQUENCE [LARGE SCALE GENOMIC DNA]</scope>
    <source>
        <strain evidence="4">NBRC 112299</strain>
    </source>
</reference>
<dbReference type="RefSeq" id="WP_284327343.1">
    <property type="nucleotide sequence ID" value="NZ_BSUN01000001.1"/>
</dbReference>
<dbReference type="Proteomes" id="UP001157125">
    <property type="component" value="Unassembled WGS sequence"/>
</dbReference>
<protein>
    <recommendedName>
        <fullName evidence="2">Bacterial Ig-like domain-containing protein</fullName>
    </recommendedName>
</protein>
<evidence type="ECO:0000313" key="3">
    <source>
        <dbReference type="EMBL" id="GMA34326.1"/>
    </source>
</evidence>
<dbReference type="InterPro" id="IPR023296">
    <property type="entry name" value="Glyco_hydro_beta-prop_sf"/>
</dbReference>